<evidence type="ECO:0000259" key="4">
    <source>
        <dbReference type="Pfam" id="PF14214"/>
    </source>
</evidence>
<feature type="region of interest" description="Disordered" evidence="2">
    <location>
        <begin position="1080"/>
        <end position="1154"/>
    </location>
</feature>
<feature type="domain" description="DNA helicase Pif1-like DEAD-box helicase" evidence="3">
    <location>
        <begin position="1425"/>
        <end position="1560"/>
    </location>
</feature>
<dbReference type="Gene3D" id="3.40.50.300">
    <property type="entry name" value="P-loop containing nucleotide triphosphate hydrolases"/>
    <property type="match status" value="1"/>
</dbReference>
<evidence type="ECO:0000313" key="6">
    <source>
        <dbReference type="EMBL" id="GJE99317.1"/>
    </source>
</evidence>
<feature type="region of interest" description="Disordered" evidence="2">
    <location>
        <begin position="1347"/>
        <end position="1379"/>
    </location>
</feature>
<feature type="compositionally biased region" description="Acidic residues" evidence="2">
    <location>
        <begin position="1094"/>
        <end position="1111"/>
    </location>
</feature>
<feature type="domain" description="Helitron helicase-like" evidence="4">
    <location>
        <begin position="512"/>
        <end position="734"/>
    </location>
</feature>
<dbReference type="PANTHER" id="PTHR47642">
    <property type="entry name" value="ATP-DEPENDENT DNA HELICASE"/>
    <property type="match status" value="1"/>
</dbReference>
<dbReference type="PANTHER" id="PTHR47642:SF5">
    <property type="entry name" value="ATP-DEPENDENT DNA HELICASE"/>
    <property type="match status" value="1"/>
</dbReference>
<gene>
    <name evidence="6" type="ORF">PsYK624_155710</name>
</gene>
<evidence type="ECO:0000259" key="3">
    <source>
        <dbReference type="Pfam" id="PF05970"/>
    </source>
</evidence>
<protein>
    <recommendedName>
        <fullName evidence="1">ATP-dependent DNA helicase</fullName>
        <ecNumber evidence="1">5.6.2.3</ecNumber>
    </recommendedName>
</protein>
<dbReference type="InterPro" id="IPR025476">
    <property type="entry name" value="Helitron_helicase-like"/>
</dbReference>
<dbReference type="GO" id="GO:0043139">
    <property type="term" value="F:5'-3' DNA helicase activity"/>
    <property type="evidence" value="ECO:0007669"/>
    <property type="project" value="UniProtKB-EC"/>
</dbReference>
<evidence type="ECO:0000256" key="2">
    <source>
        <dbReference type="SAM" id="MobiDB-lite"/>
    </source>
</evidence>
<name>A0A9P3GPG5_9APHY</name>
<feature type="compositionally biased region" description="Basic residues" evidence="2">
    <location>
        <begin position="1117"/>
        <end position="1126"/>
    </location>
</feature>
<feature type="domain" description="DUF6570" evidence="5">
    <location>
        <begin position="198"/>
        <end position="346"/>
    </location>
</feature>
<dbReference type="InterPro" id="IPR046700">
    <property type="entry name" value="DUF6570"/>
</dbReference>
<dbReference type="OrthoDB" id="2801422at2759"/>
<keyword evidence="1" id="KW-0547">Nucleotide-binding</keyword>
<dbReference type="EC" id="5.6.2.3" evidence="1"/>
<dbReference type="Pfam" id="PF20209">
    <property type="entry name" value="DUF6570"/>
    <property type="match status" value="1"/>
</dbReference>
<dbReference type="EMBL" id="BPQB01000106">
    <property type="protein sequence ID" value="GJE99317.1"/>
    <property type="molecule type" value="Genomic_DNA"/>
</dbReference>
<comment type="catalytic activity">
    <reaction evidence="1">
        <text>ATP + H2O = ADP + phosphate + H(+)</text>
        <dbReference type="Rhea" id="RHEA:13065"/>
        <dbReference type="ChEBI" id="CHEBI:15377"/>
        <dbReference type="ChEBI" id="CHEBI:15378"/>
        <dbReference type="ChEBI" id="CHEBI:30616"/>
        <dbReference type="ChEBI" id="CHEBI:43474"/>
        <dbReference type="ChEBI" id="CHEBI:456216"/>
        <dbReference type="EC" id="5.6.2.3"/>
    </reaction>
</comment>
<proteinExistence type="inferred from homology"/>
<reference evidence="6 7" key="1">
    <citation type="submission" date="2021-08" db="EMBL/GenBank/DDBJ databases">
        <title>Draft Genome Sequence of Phanerochaete sordida strain YK-624.</title>
        <authorList>
            <person name="Mori T."/>
            <person name="Dohra H."/>
            <person name="Suzuki T."/>
            <person name="Kawagishi H."/>
            <person name="Hirai H."/>
        </authorList>
    </citation>
    <scope>NUCLEOTIDE SEQUENCE [LARGE SCALE GENOMIC DNA]</scope>
    <source>
        <strain evidence="6 7">YK-624</strain>
    </source>
</reference>
<dbReference type="InterPro" id="IPR027417">
    <property type="entry name" value="P-loop_NTPase"/>
</dbReference>
<keyword evidence="1" id="KW-0234">DNA repair</keyword>
<dbReference type="InterPro" id="IPR010285">
    <property type="entry name" value="DNA_helicase_pif1-like_DEAD"/>
</dbReference>
<comment type="caution">
    <text evidence="6">The sequence shown here is derived from an EMBL/GenBank/DDBJ whole genome shotgun (WGS) entry which is preliminary data.</text>
</comment>
<dbReference type="GO" id="GO:0005524">
    <property type="term" value="F:ATP binding"/>
    <property type="evidence" value="ECO:0007669"/>
    <property type="project" value="UniProtKB-KW"/>
</dbReference>
<keyword evidence="1" id="KW-0227">DNA damage</keyword>
<evidence type="ECO:0000313" key="7">
    <source>
        <dbReference type="Proteomes" id="UP000703269"/>
    </source>
</evidence>
<feature type="region of interest" description="Disordered" evidence="2">
    <location>
        <begin position="1004"/>
        <end position="1028"/>
    </location>
</feature>
<dbReference type="InterPro" id="IPR051055">
    <property type="entry name" value="PIF1_helicase"/>
</dbReference>
<feature type="region of interest" description="Disordered" evidence="2">
    <location>
        <begin position="63"/>
        <end position="89"/>
    </location>
</feature>
<dbReference type="GO" id="GO:0006310">
    <property type="term" value="P:DNA recombination"/>
    <property type="evidence" value="ECO:0007669"/>
    <property type="project" value="UniProtKB-KW"/>
</dbReference>
<accession>A0A9P3GPG5</accession>
<comment type="cofactor">
    <cofactor evidence="1">
        <name>Mg(2+)</name>
        <dbReference type="ChEBI" id="CHEBI:18420"/>
    </cofactor>
</comment>
<feature type="compositionally biased region" description="Basic residues" evidence="2">
    <location>
        <begin position="1135"/>
        <end position="1146"/>
    </location>
</feature>
<dbReference type="GO" id="GO:0016787">
    <property type="term" value="F:hydrolase activity"/>
    <property type="evidence" value="ECO:0007669"/>
    <property type="project" value="UniProtKB-KW"/>
</dbReference>
<feature type="compositionally biased region" description="Basic and acidic residues" evidence="2">
    <location>
        <begin position="1348"/>
        <end position="1367"/>
    </location>
</feature>
<dbReference type="GO" id="GO:0000723">
    <property type="term" value="P:telomere maintenance"/>
    <property type="evidence" value="ECO:0007669"/>
    <property type="project" value="InterPro"/>
</dbReference>
<sequence>MAAYIPFLRHLPVGEIKAILDGRVPIPRGHTSPKEVLLQFITSHASVDILEELQNAALLRQQRKRASNAEQAERRQRARRSEGTSMADQVDVSKYMDLPSTEDVHRCYREFYNATSNEALQHGICAVCARERQVQEDGLSDMPISDLPSARLAPVHPHPAHTLTSGMLLEEGGVIYRDGVAVDARVCNDCASALSRSGDIPPALSLANDMWIGRIPWELERLTLPEQQLIALLYPRVYVVKLYPKDKDFRPPENSLQRAMRGNVSTYALDQAGVASMVEGRLMPRPINILSSIIAITFIGRGKLPKRCLRSSFRVRRDAVRRALLWLKANNPKYYGDIAIDEARLEALPEDDVPEEITALVRQSTDISVVDEESAGYVPDDAADELEGLELPPGVTLEDLQVESDEGDVIPFRVSGSIDADLSSVTAVELMRWGLENMWTDDHEGGYAVRHGTRPVRDFGPGASLRSGTVTDAESVEPDAENFFEKAFPCLFPYGCGGMEAVRRVSVDFRQHVRWALQYHDRRFRKHETFPFVTFGMIQRREGLHSAKVQMRRRDFETVATQLATLTVEKLKAAQREEEAGLPFSDPAVRALRQHVHAVAGRVVGNDAARFSYRSQIWSTSVILGPAAFWFTWNFTDHHDPIAQIFAGEQIDMDAFLRTAGPDGEQRARNIAADPFAAAKFFHFMVKTVLETLFKIKVSPFQVKTECGVIGDVAAYFGTVETQGRGTLHLHLLMWLQNMPSPDELVAMLQTEEFRAKVRAYIRANIRAYVPGLESATSIQAIPREKDIAYSRPPNPDSPTYAQDLDDFERRLARSEQVHTCKLKKCVFPNRHGRYVCKRKAPFETAREEFITEAGKWGPKRLFGLINGWCPHVLVNGRCNNDGKLLTSGRDTKNITFYVTSYTAKKQGRNYNMSAVLADGYAYHLEHPNAEYAQDLRRSQSLLLSRLVNTINREQEIAAPMVMSYLMGWGDVYRSHAYVPIYWSSFNRAIWKAFTALESNANDVAQPNAEGAPGPHGEVMERDNDDAEENVEQLTFDVGNGGRVYPQSQVTDYRFRGEDLEGTSVLDFFIGTYEEDISDRARRQRRRQGPAEEGQGEDDGNGNEGSTEDAAESTGRRAGRPSHMRVRYQDEHPNSTKKQRVKRGPTHRNLPNFVGMRFPNRNDVGSYAFYCASMLTLLKPWRNLYTDLRSASETWEAAFDRFLETASDRTRILRVLGGIQYFHDCQTAARDAEEDVPEDDHVDGEAGDEEGAAVFAGESEELSEAGLQQFIQANEISFRERIHAMNGLECARAARIFETSTPTEWAHGQGPPMPRASAETFDRLREWEAQLERDVQDLNQRTVVAGARDGRASEADGSGVERIDNRDGATANNGDDDPSVTLMPSEAALPAADPSELEDEQFCAYDIIKWHMAETLAERNPPTLRMILYGEGGTGKSRVIQTVTEEFAQRGVMFMLVKAAFTGIAASLIDGKTLHVVASIGIKDPNKISPEVRAKLQNFWREARYMIIDEFSMVSKTFMAVMSRNVDIGKQDSPGYKEGEPFGGVNVILCGDLHQFPPVGVGVDEALFGSGAKEGTAEMKLGAEIYKQFKIVVILRKQRRVTDPIWRELLVRLRNGEMREEDVEMLNDLVLKPNQVDVDFEHEPWSKASLVTPRHAVRKLWNEASVRRHCARSGETLYICPAEDRVAERGKRMRPLTLAERYAVAGRMKGKRKRSDKRNDLPGSVELARGMKVLVTSNIQTDLDLANGSRGEIVDIVLHPDEPAGDGGSVVQLKHMPICILVRMERTKASQLNGLEPGVVPVQPVERRMTIKLRRAGKNVERKVRRRQFPITAAYAFTDYRAQGQTLRYVVVDIATLPSFPITLTNVYVALSRSTGRDSIRLLRPFDRTLVQGAVDVDLVLEDERLERLDRETREWWIQMGGLERLQQCREGAR</sequence>
<comment type="similarity">
    <text evidence="1">Belongs to the helicase family.</text>
</comment>
<dbReference type="SUPFAM" id="SSF52540">
    <property type="entry name" value="P-loop containing nucleoside triphosphate hydrolases"/>
    <property type="match status" value="2"/>
</dbReference>
<keyword evidence="1" id="KW-0067">ATP-binding</keyword>
<keyword evidence="1" id="KW-0233">DNA recombination</keyword>
<dbReference type="Pfam" id="PF14214">
    <property type="entry name" value="Helitron_like_N"/>
    <property type="match status" value="1"/>
</dbReference>
<organism evidence="6 7">
    <name type="scientific">Phanerochaete sordida</name>
    <dbReference type="NCBI Taxonomy" id="48140"/>
    <lineage>
        <taxon>Eukaryota</taxon>
        <taxon>Fungi</taxon>
        <taxon>Dikarya</taxon>
        <taxon>Basidiomycota</taxon>
        <taxon>Agaricomycotina</taxon>
        <taxon>Agaricomycetes</taxon>
        <taxon>Polyporales</taxon>
        <taxon>Phanerochaetaceae</taxon>
        <taxon>Phanerochaete</taxon>
    </lineage>
</organism>
<evidence type="ECO:0000259" key="5">
    <source>
        <dbReference type="Pfam" id="PF20209"/>
    </source>
</evidence>
<feature type="compositionally biased region" description="Basic and acidic residues" evidence="2">
    <location>
        <begin position="71"/>
        <end position="82"/>
    </location>
</feature>
<dbReference type="Pfam" id="PF05970">
    <property type="entry name" value="PIF1"/>
    <property type="match status" value="1"/>
</dbReference>
<dbReference type="GO" id="GO:0006281">
    <property type="term" value="P:DNA repair"/>
    <property type="evidence" value="ECO:0007669"/>
    <property type="project" value="UniProtKB-KW"/>
</dbReference>
<keyword evidence="1" id="KW-0378">Hydrolase</keyword>
<evidence type="ECO:0000256" key="1">
    <source>
        <dbReference type="RuleBase" id="RU363044"/>
    </source>
</evidence>
<keyword evidence="1" id="KW-0347">Helicase</keyword>
<dbReference type="Proteomes" id="UP000703269">
    <property type="component" value="Unassembled WGS sequence"/>
</dbReference>
<keyword evidence="7" id="KW-1185">Reference proteome</keyword>